<dbReference type="InterPro" id="IPR019801">
    <property type="entry name" value="Glyco_hydro_35_CS"/>
</dbReference>
<dbReference type="GO" id="GO:0005524">
    <property type="term" value="F:ATP binding"/>
    <property type="evidence" value="ECO:0007669"/>
    <property type="project" value="UniProtKB-KW"/>
</dbReference>
<evidence type="ECO:0000259" key="16">
    <source>
        <dbReference type="Pfam" id="PF01301"/>
    </source>
</evidence>
<keyword evidence="12 13" id="KW-0326">Glycosidase</keyword>
<evidence type="ECO:0000256" key="10">
    <source>
        <dbReference type="ARBA" id="ARBA00023014"/>
    </source>
</evidence>
<dbReference type="Gene3D" id="3.20.20.80">
    <property type="entry name" value="Glycosidases"/>
    <property type="match status" value="1"/>
</dbReference>
<comment type="similarity">
    <text evidence="2 14">Belongs to the glycosyl hydrolase 35 family.</text>
</comment>
<keyword evidence="5" id="KW-0732">Signal</keyword>
<evidence type="ECO:0000256" key="6">
    <source>
        <dbReference type="ARBA" id="ARBA00022741"/>
    </source>
</evidence>
<comment type="caution">
    <text evidence="18">The sequence shown here is derived from an EMBL/GenBank/DDBJ whole genome shotgun (WGS) entry which is preliminary data.</text>
</comment>
<feature type="domain" description="Glycoside hydrolase 35 catalytic" evidence="16">
    <location>
        <begin position="330"/>
        <end position="449"/>
    </location>
</feature>
<evidence type="ECO:0000256" key="11">
    <source>
        <dbReference type="ARBA" id="ARBA00023180"/>
    </source>
</evidence>
<keyword evidence="11" id="KW-0325">Glycoprotein</keyword>
<dbReference type="GO" id="GO:0004565">
    <property type="term" value="F:beta-galactosidase activity"/>
    <property type="evidence" value="ECO:0007669"/>
    <property type="project" value="UniProtKB-EC"/>
</dbReference>
<dbReference type="InterPro" id="IPR019591">
    <property type="entry name" value="Mrp/NBP35_ATP-bd"/>
</dbReference>
<feature type="region of interest" description="Disordered" evidence="15">
    <location>
        <begin position="1"/>
        <end position="23"/>
    </location>
</feature>
<dbReference type="Pfam" id="PF10609">
    <property type="entry name" value="ParA"/>
    <property type="match status" value="1"/>
</dbReference>
<evidence type="ECO:0000313" key="18">
    <source>
        <dbReference type="EMBL" id="KAF4670625.1"/>
    </source>
</evidence>
<evidence type="ECO:0000256" key="5">
    <source>
        <dbReference type="ARBA" id="ARBA00022729"/>
    </source>
</evidence>
<evidence type="ECO:0000256" key="8">
    <source>
        <dbReference type="ARBA" id="ARBA00022840"/>
    </source>
</evidence>
<evidence type="ECO:0000256" key="13">
    <source>
        <dbReference type="RuleBase" id="RU000675"/>
    </source>
</evidence>
<evidence type="ECO:0000256" key="15">
    <source>
        <dbReference type="SAM" id="MobiDB-lite"/>
    </source>
</evidence>
<organism evidence="18 19">
    <name type="scientific">Perkinsus olseni</name>
    <name type="common">Perkinsus atlanticus</name>
    <dbReference type="NCBI Taxonomy" id="32597"/>
    <lineage>
        <taxon>Eukaryota</taxon>
        <taxon>Sar</taxon>
        <taxon>Alveolata</taxon>
        <taxon>Perkinsozoa</taxon>
        <taxon>Perkinsea</taxon>
        <taxon>Perkinsida</taxon>
        <taxon>Perkinsidae</taxon>
        <taxon>Perkinsus</taxon>
    </lineage>
</organism>
<evidence type="ECO:0000256" key="1">
    <source>
        <dbReference type="ARBA" id="ARBA00001412"/>
    </source>
</evidence>
<dbReference type="InterPro" id="IPR033756">
    <property type="entry name" value="YlxH/NBP35"/>
</dbReference>
<dbReference type="InterPro" id="IPR031330">
    <property type="entry name" value="Gly_Hdrlase_35_cat"/>
</dbReference>
<gene>
    <name evidence="18" type="primary">BGAL6_1</name>
    <name evidence="18" type="ORF">FOL46_000718</name>
</gene>
<name>A0A7J6MGK1_PEROL</name>
<dbReference type="EC" id="3.2.1.23" evidence="3 13"/>
<dbReference type="InterPro" id="IPR017853">
    <property type="entry name" value="GH"/>
</dbReference>
<dbReference type="Pfam" id="PF01301">
    <property type="entry name" value="Glyco_hydro_35"/>
    <property type="match status" value="2"/>
</dbReference>
<proteinExistence type="inferred from homology"/>
<dbReference type="SUPFAM" id="SSF52540">
    <property type="entry name" value="P-loop containing nucleoside triphosphate hydrolases"/>
    <property type="match status" value="1"/>
</dbReference>
<evidence type="ECO:0000256" key="9">
    <source>
        <dbReference type="ARBA" id="ARBA00023004"/>
    </source>
</evidence>
<dbReference type="PANTHER" id="PTHR23421">
    <property type="entry name" value="BETA-GALACTOSIDASE RELATED"/>
    <property type="match status" value="1"/>
</dbReference>
<dbReference type="InterPro" id="IPR001944">
    <property type="entry name" value="Glycoside_Hdrlase_35"/>
</dbReference>
<feature type="domain" description="Glycoside hydrolase 35 catalytic" evidence="16">
    <location>
        <begin position="473"/>
        <end position="662"/>
    </location>
</feature>
<evidence type="ECO:0000256" key="2">
    <source>
        <dbReference type="ARBA" id="ARBA00009809"/>
    </source>
</evidence>
<dbReference type="SUPFAM" id="SSF51445">
    <property type="entry name" value="(Trans)glycosidases"/>
    <property type="match status" value="1"/>
</dbReference>
<evidence type="ECO:0000256" key="12">
    <source>
        <dbReference type="ARBA" id="ARBA00023295"/>
    </source>
</evidence>
<keyword evidence="4" id="KW-0479">Metal-binding</keyword>
<keyword evidence="9" id="KW-0408">Iron</keyword>
<dbReference type="PROSITE" id="PS01182">
    <property type="entry name" value="GLYCOSYL_HYDROL_F35"/>
    <property type="match status" value="1"/>
</dbReference>
<dbReference type="Proteomes" id="UP000572268">
    <property type="component" value="Unassembled WGS sequence"/>
</dbReference>
<dbReference type="GO" id="GO:0016226">
    <property type="term" value="P:iron-sulfur cluster assembly"/>
    <property type="evidence" value="ECO:0007669"/>
    <property type="project" value="InterPro"/>
</dbReference>
<dbReference type="AlphaFoldDB" id="A0A7J6MGK1"/>
<dbReference type="PRINTS" id="PR00742">
    <property type="entry name" value="GLHYDRLASE35"/>
</dbReference>
<evidence type="ECO:0000256" key="14">
    <source>
        <dbReference type="RuleBase" id="RU003679"/>
    </source>
</evidence>
<dbReference type="SUPFAM" id="SSF49785">
    <property type="entry name" value="Galactose-binding domain-like"/>
    <property type="match status" value="1"/>
</dbReference>
<comment type="catalytic activity">
    <reaction evidence="1 13">
        <text>Hydrolysis of terminal non-reducing beta-D-galactose residues in beta-D-galactosides.</text>
        <dbReference type="EC" id="3.2.1.23"/>
    </reaction>
</comment>
<dbReference type="GO" id="GO:0005975">
    <property type="term" value="P:carbohydrate metabolic process"/>
    <property type="evidence" value="ECO:0007669"/>
    <property type="project" value="InterPro"/>
</dbReference>
<evidence type="ECO:0000256" key="7">
    <source>
        <dbReference type="ARBA" id="ARBA00022801"/>
    </source>
</evidence>
<dbReference type="GO" id="GO:0051536">
    <property type="term" value="F:iron-sulfur cluster binding"/>
    <property type="evidence" value="ECO:0007669"/>
    <property type="project" value="UniProtKB-KW"/>
</dbReference>
<evidence type="ECO:0000259" key="17">
    <source>
        <dbReference type="Pfam" id="PF13364"/>
    </source>
</evidence>
<protein>
    <recommendedName>
        <fullName evidence="3 13">Beta-galactosidase</fullName>
        <ecNumber evidence="3 13">3.2.1.23</ecNumber>
    </recommendedName>
</protein>
<dbReference type="InterPro" id="IPR027417">
    <property type="entry name" value="P-loop_NTPase"/>
</dbReference>
<dbReference type="Gene3D" id="2.60.120.260">
    <property type="entry name" value="Galactose-binding domain-like"/>
    <property type="match status" value="2"/>
</dbReference>
<feature type="domain" description="Beta-galactosidase jelly roll" evidence="17">
    <location>
        <begin position="937"/>
        <end position="1012"/>
    </location>
</feature>
<dbReference type="GO" id="GO:0046872">
    <property type="term" value="F:metal ion binding"/>
    <property type="evidence" value="ECO:0007669"/>
    <property type="project" value="UniProtKB-KW"/>
</dbReference>
<reference evidence="18 19" key="1">
    <citation type="submission" date="2020-04" db="EMBL/GenBank/DDBJ databases">
        <title>Perkinsus olseni comparative genomics.</title>
        <authorList>
            <person name="Bogema D.R."/>
        </authorList>
    </citation>
    <scope>NUCLEOTIDE SEQUENCE [LARGE SCALE GENOMIC DNA]</scope>
    <source>
        <strain evidence="18">ATCC PRA-31</strain>
    </source>
</reference>
<dbReference type="GO" id="GO:0140663">
    <property type="term" value="F:ATP-dependent FeS chaperone activity"/>
    <property type="evidence" value="ECO:0007669"/>
    <property type="project" value="InterPro"/>
</dbReference>
<keyword evidence="8" id="KW-0067">ATP-binding</keyword>
<evidence type="ECO:0000256" key="4">
    <source>
        <dbReference type="ARBA" id="ARBA00022723"/>
    </source>
</evidence>
<dbReference type="CDD" id="cd02037">
    <property type="entry name" value="Mrp_NBP35"/>
    <property type="match status" value="1"/>
</dbReference>
<dbReference type="InterPro" id="IPR008979">
    <property type="entry name" value="Galactose-bd-like_sf"/>
</dbReference>
<keyword evidence="7 13" id="KW-0378">Hydrolase</keyword>
<dbReference type="Pfam" id="PF13364">
    <property type="entry name" value="BetaGal_ABD2"/>
    <property type="match status" value="1"/>
</dbReference>
<evidence type="ECO:0000256" key="3">
    <source>
        <dbReference type="ARBA" id="ARBA00012756"/>
    </source>
</evidence>
<dbReference type="InterPro" id="IPR025300">
    <property type="entry name" value="BetaGal_jelly_roll_dom"/>
</dbReference>
<dbReference type="Gene3D" id="3.40.50.300">
    <property type="entry name" value="P-loop containing nucleotide triphosphate hydrolases"/>
    <property type="match status" value="1"/>
</dbReference>
<keyword evidence="6" id="KW-0547">Nucleotide-binding</keyword>
<keyword evidence="10" id="KW-0411">Iron-sulfur</keyword>
<accession>A0A7J6MGK1</accession>
<dbReference type="EMBL" id="JABANN010000117">
    <property type="protein sequence ID" value="KAF4670625.1"/>
    <property type="molecule type" value="Genomic_DNA"/>
</dbReference>
<sequence>MFSTFNGESEELPNDNYDRPLSARPDARPPYVIVVHSCKGGVGKSTVAFNLSLALAESGLDVGLVDADVMGPSLPAFVKPEEGHVYFSKNEKWAQPIRYPTTAGSLRCQSFGWLDVHKVAKQGAGLSAQSAKEVVAMMLTQTDYGNVKYLVVDCPPGTGDIPNLLLGGGVHPSCAVVVTMPHKLSLMDTKLGVDKIRRDGVTIGAIVENMAYLECPDCSRVIHPFGEADPRAALGLGAGEVPVVELPIEATLSTSFTAPRDSPTGRRFTELAKIVEAACDASGAPRGVKGIYDRLPMVIQDWGRGAPDTMLRYSEVAGRPYTVTYDSRAFKINGERTLLLGGSIHYPRLAVEEWDPMLEEMAQDGLNHLQLYVFWNFHEPEPPRFDDVDRRFVHNYDFSGRADLVRFIRAAGEKDLFVNLRIGPYVCAEWAFGGLPLWLRDVPGMCFRSICGYDGSPGECKPWEDGDFSGCDPWREYMADFVMAIGRLVKDAKLTAAQGGPVIMAQLENEYGDDTEAGRAYIDWVGELSFGLGLDVPWVMCNGMSANGTINVYNGDDGAEEYKARHDERWPDEPLGWTENEGWFDTWAGSFENSQRSAEEMAYVVARWVAVGGSHHNYYMWYGGNHVGQWGAASLTNAYADGVNFRADGLPNEPKRSHLRRLNVVLGELNGELMEVEDRHTVRPVKLEHDAEVFEWTSRLAFLHRPACGEGGAEKVSYKQATYTIKCREVLVVDPSTAIVRFASASVGQPPELITKVLANLTMEQWSMRREIARHGMAVVNATKPIDHLSISDLDTDYVTYKTTVATDGANGNVSLEIDSRVSQVFHVSTDGGSILTATVMNLEKGNTQWKATVPLPGLESNRSYDLWILSESLGVENGMLSGAPAKTEPSLQKGIVGDVRLNNQSIKEGDWSMVKGLDGEVNNSLMTSDTPCCNSLGPAWFMAGFTIDSVGSPGTRSISLTLPQGLPDQAGGHIWLNGVNIGRWRAVGYRQATYRLPPGVLVSGENTLAIFSATGHWVTAQGSPPAVVEKFYRREEVLSTEVML</sequence>
<evidence type="ECO:0000313" key="19">
    <source>
        <dbReference type="Proteomes" id="UP000572268"/>
    </source>
</evidence>